<accession>A0A382P6V2</accession>
<gene>
    <name evidence="1" type="ORF">METZ01_LOCUS321414</name>
</gene>
<dbReference type="EMBL" id="UINC01104984">
    <property type="protein sequence ID" value="SVC68560.1"/>
    <property type="molecule type" value="Genomic_DNA"/>
</dbReference>
<protein>
    <submittedName>
        <fullName evidence="1">Uncharacterized protein</fullName>
    </submittedName>
</protein>
<reference evidence="1" key="1">
    <citation type="submission" date="2018-05" db="EMBL/GenBank/DDBJ databases">
        <authorList>
            <person name="Lanie J.A."/>
            <person name="Ng W.-L."/>
            <person name="Kazmierczak K.M."/>
            <person name="Andrzejewski T.M."/>
            <person name="Davidsen T.M."/>
            <person name="Wayne K.J."/>
            <person name="Tettelin H."/>
            <person name="Glass J.I."/>
            <person name="Rusch D."/>
            <person name="Podicherti R."/>
            <person name="Tsui H.-C.T."/>
            <person name="Winkler M.E."/>
        </authorList>
    </citation>
    <scope>NUCLEOTIDE SEQUENCE</scope>
</reference>
<dbReference type="AlphaFoldDB" id="A0A382P6V2"/>
<evidence type="ECO:0000313" key="1">
    <source>
        <dbReference type="EMBL" id="SVC68560.1"/>
    </source>
</evidence>
<sequence>MGEIVLAAKITHVPSIWLSEHSKKFKGIRQNAIDGLVEIGRRAHDRKVD</sequence>
<feature type="non-terminal residue" evidence="1">
    <location>
        <position position="49"/>
    </location>
</feature>
<name>A0A382P6V2_9ZZZZ</name>
<proteinExistence type="predicted"/>
<organism evidence="1">
    <name type="scientific">marine metagenome</name>
    <dbReference type="NCBI Taxonomy" id="408172"/>
    <lineage>
        <taxon>unclassified sequences</taxon>
        <taxon>metagenomes</taxon>
        <taxon>ecological metagenomes</taxon>
    </lineage>
</organism>